<dbReference type="EMBL" id="BRXE01000071">
    <property type="protein sequence ID" value="GLB85069.1"/>
    <property type="molecule type" value="Genomic_DNA"/>
</dbReference>
<protein>
    <submittedName>
        <fullName evidence="3">Uncharacterized protein</fullName>
    </submittedName>
</protein>
<comment type="caution">
    <text evidence="3">The sequence shown here is derived from an EMBL/GenBank/DDBJ whole genome shotgun (WGS) entry which is preliminary data.</text>
</comment>
<evidence type="ECO:0000256" key="2">
    <source>
        <dbReference type="SAM" id="Phobius"/>
    </source>
</evidence>
<evidence type="ECO:0000256" key="1">
    <source>
        <dbReference type="SAM" id="MobiDB-lite"/>
    </source>
</evidence>
<keyword evidence="2" id="KW-1133">Transmembrane helix</keyword>
<proteinExistence type="predicted"/>
<dbReference type="Proteomes" id="UP001165663">
    <property type="component" value="Unassembled WGS sequence"/>
</dbReference>
<reference evidence="3" key="1">
    <citation type="submission" date="2022-07" db="EMBL/GenBank/DDBJ databases">
        <title>Mycobacterium kiyosense sp. nov., scotochromogenic slow-glowing species isolated from respiratory specimens.</title>
        <authorList>
            <person name="Fukano H."/>
            <person name="Kazumi Y."/>
            <person name="Sakagami N."/>
            <person name="Ato M."/>
            <person name="Mitarai S."/>
            <person name="Hoshino Y."/>
        </authorList>
    </citation>
    <scope>NUCLEOTIDE SEQUENCE</scope>
    <source>
        <strain evidence="3">SRL2020-028</strain>
    </source>
</reference>
<evidence type="ECO:0000313" key="3">
    <source>
        <dbReference type="EMBL" id="GLB85069.1"/>
    </source>
</evidence>
<feature type="region of interest" description="Disordered" evidence="1">
    <location>
        <begin position="1"/>
        <end position="25"/>
    </location>
</feature>
<gene>
    <name evidence="3" type="ORF">SRL2020028_43250</name>
</gene>
<feature type="transmembrane region" description="Helical" evidence="2">
    <location>
        <begin position="35"/>
        <end position="61"/>
    </location>
</feature>
<sequence>MMDEPAAARPQNHDPRSTGQAGAENRGDELTRVDVLLALVGIIAGLVLIVTLIFFAGFFLAPHGVWGGHAPPDPR</sequence>
<evidence type="ECO:0000313" key="4">
    <source>
        <dbReference type="Proteomes" id="UP001165663"/>
    </source>
</evidence>
<dbReference type="AlphaFoldDB" id="A0AA37V6V3"/>
<organism evidence="3 4">
    <name type="scientific">Mycobacterium kiyosense</name>
    <dbReference type="NCBI Taxonomy" id="2871094"/>
    <lineage>
        <taxon>Bacteria</taxon>
        <taxon>Bacillati</taxon>
        <taxon>Actinomycetota</taxon>
        <taxon>Actinomycetes</taxon>
        <taxon>Mycobacteriales</taxon>
        <taxon>Mycobacteriaceae</taxon>
        <taxon>Mycobacterium</taxon>
    </lineage>
</organism>
<keyword evidence="2" id="KW-0472">Membrane</keyword>
<accession>A0AA37V6V3</accession>
<keyword evidence="2" id="KW-0812">Transmembrane</keyword>
<name>A0AA37V6V3_9MYCO</name>